<organism evidence="8 9">
    <name type="scientific">Caerostris extrusa</name>
    <name type="common">Bark spider</name>
    <name type="synonym">Caerostris bankana</name>
    <dbReference type="NCBI Taxonomy" id="172846"/>
    <lineage>
        <taxon>Eukaryota</taxon>
        <taxon>Metazoa</taxon>
        <taxon>Ecdysozoa</taxon>
        <taxon>Arthropoda</taxon>
        <taxon>Chelicerata</taxon>
        <taxon>Arachnida</taxon>
        <taxon>Araneae</taxon>
        <taxon>Araneomorphae</taxon>
        <taxon>Entelegynae</taxon>
        <taxon>Araneoidea</taxon>
        <taxon>Araneidae</taxon>
        <taxon>Caerostris</taxon>
    </lineage>
</organism>
<dbReference type="InterPro" id="IPR036259">
    <property type="entry name" value="MFS_trans_sf"/>
</dbReference>
<keyword evidence="2" id="KW-0813">Transport</keyword>
<evidence type="ECO:0000256" key="4">
    <source>
        <dbReference type="ARBA" id="ARBA00022847"/>
    </source>
</evidence>
<comment type="caution">
    <text evidence="8">The sequence shown here is derived from an EMBL/GenBank/DDBJ whole genome shotgun (WGS) entry which is preliminary data.</text>
</comment>
<feature type="transmembrane region" description="Helical" evidence="7">
    <location>
        <begin position="161"/>
        <end position="181"/>
    </location>
</feature>
<feature type="transmembrane region" description="Helical" evidence="7">
    <location>
        <begin position="226"/>
        <end position="247"/>
    </location>
</feature>
<keyword evidence="4" id="KW-0769">Symport</keyword>
<dbReference type="InterPro" id="IPR050382">
    <property type="entry name" value="MFS_Na/Anion_cotransporter"/>
</dbReference>
<keyword evidence="9" id="KW-1185">Reference proteome</keyword>
<name>A0AAV4TWB1_CAEEX</name>
<dbReference type="GO" id="GO:0006820">
    <property type="term" value="P:monoatomic anion transport"/>
    <property type="evidence" value="ECO:0007669"/>
    <property type="project" value="TreeGrafter"/>
</dbReference>
<feature type="transmembrane region" description="Helical" evidence="7">
    <location>
        <begin position="70"/>
        <end position="91"/>
    </location>
</feature>
<evidence type="ECO:0000256" key="7">
    <source>
        <dbReference type="SAM" id="Phobius"/>
    </source>
</evidence>
<keyword evidence="3 7" id="KW-0812">Transmembrane</keyword>
<dbReference type="Proteomes" id="UP001054945">
    <property type="component" value="Unassembled WGS sequence"/>
</dbReference>
<evidence type="ECO:0000313" key="8">
    <source>
        <dbReference type="EMBL" id="GIY49766.1"/>
    </source>
</evidence>
<dbReference type="GO" id="GO:0016020">
    <property type="term" value="C:membrane"/>
    <property type="evidence" value="ECO:0007669"/>
    <property type="project" value="UniProtKB-SubCell"/>
</dbReference>
<evidence type="ECO:0000256" key="5">
    <source>
        <dbReference type="ARBA" id="ARBA00022989"/>
    </source>
</evidence>
<evidence type="ECO:0000256" key="1">
    <source>
        <dbReference type="ARBA" id="ARBA00004141"/>
    </source>
</evidence>
<dbReference type="PANTHER" id="PTHR11662:SF399">
    <property type="entry name" value="FI19708P1-RELATED"/>
    <property type="match status" value="1"/>
</dbReference>
<dbReference type="EMBL" id="BPLR01011881">
    <property type="protein sequence ID" value="GIY49766.1"/>
    <property type="molecule type" value="Genomic_DNA"/>
</dbReference>
<evidence type="ECO:0000313" key="9">
    <source>
        <dbReference type="Proteomes" id="UP001054945"/>
    </source>
</evidence>
<dbReference type="Gene3D" id="1.20.1250.20">
    <property type="entry name" value="MFS general substrate transporter like domains"/>
    <property type="match status" value="1"/>
</dbReference>
<dbReference type="FunFam" id="1.20.1250.20:FF:000003">
    <property type="entry name" value="Solute carrier family 17 member 3"/>
    <property type="match status" value="1"/>
</dbReference>
<evidence type="ECO:0000256" key="2">
    <source>
        <dbReference type="ARBA" id="ARBA00022448"/>
    </source>
</evidence>
<accession>A0AAV4TWB1</accession>
<evidence type="ECO:0000256" key="3">
    <source>
        <dbReference type="ARBA" id="ARBA00022692"/>
    </source>
</evidence>
<protein>
    <submittedName>
        <fullName evidence="8">Transporter slc-17.2</fullName>
    </submittedName>
</protein>
<feature type="transmembrane region" description="Helical" evidence="7">
    <location>
        <begin position="135"/>
        <end position="154"/>
    </location>
</feature>
<dbReference type="AlphaFoldDB" id="A0AAV4TWB1"/>
<feature type="transmembrane region" description="Helical" evidence="7">
    <location>
        <begin position="201"/>
        <end position="219"/>
    </location>
</feature>
<dbReference type="PANTHER" id="PTHR11662">
    <property type="entry name" value="SOLUTE CARRIER FAMILY 17"/>
    <property type="match status" value="1"/>
</dbReference>
<dbReference type="GO" id="GO:0015293">
    <property type="term" value="F:symporter activity"/>
    <property type="evidence" value="ECO:0007669"/>
    <property type="project" value="UniProtKB-KW"/>
</dbReference>
<reference evidence="8 9" key="1">
    <citation type="submission" date="2021-06" db="EMBL/GenBank/DDBJ databases">
        <title>Caerostris extrusa draft genome.</title>
        <authorList>
            <person name="Kono N."/>
            <person name="Arakawa K."/>
        </authorList>
    </citation>
    <scope>NUCLEOTIDE SEQUENCE [LARGE SCALE GENOMIC DNA]</scope>
</reference>
<proteinExistence type="predicted"/>
<keyword evidence="5 7" id="KW-1133">Transmembrane helix</keyword>
<comment type="subcellular location">
    <subcellularLocation>
        <location evidence="1">Membrane</location>
        <topology evidence="1">Multi-pass membrane protein</topology>
    </subcellularLocation>
</comment>
<sequence>MTHWASEPRVFGSKLEPKKRSQTENLQMHQFSRPGLHDFTLDTRIRQIFISSVVSCWIRHRRIRFLYNSWSFVCIGFLGGWPSVFYIGGTFRRVRFFITKNTSQQTKKVKSIPWKAIASSIPFWALAAGNFGQCWILSFFVTSIALYMGTILNLTSVQNGLLSCLPNLLRAVFACIVGISIDFCKTEEKIPIVYVRKGTTLANSITACIGFGGILFSGCNITMNAIFFIIAGVLSDFYIFGVSLVPIDMAPHLAGTLSGIVWCLSSIPYFLLPAMIGEFTKHERTIAQWSYIYYITIVVTVLTTLIYLQFGTSELQPWGIDSDNSSDIITKETEEKKKESKTKEDRFVYVCHL</sequence>
<feature type="transmembrane region" description="Helical" evidence="7">
    <location>
        <begin position="259"/>
        <end position="279"/>
    </location>
</feature>
<dbReference type="SUPFAM" id="SSF103473">
    <property type="entry name" value="MFS general substrate transporter"/>
    <property type="match status" value="1"/>
</dbReference>
<evidence type="ECO:0000256" key="6">
    <source>
        <dbReference type="ARBA" id="ARBA00023136"/>
    </source>
</evidence>
<feature type="transmembrane region" description="Helical" evidence="7">
    <location>
        <begin position="291"/>
        <end position="310"/>
    </location>
</feature>
<keyword evidence="6 7" id="KW-0472">Membrane</keyword>
<gene>
    <name evidence="8" type="primary">C38C10.2</name>
    <name evidence="8" type="ORF">CEXT_225371</name>
</gene>